<dbReference type="Pfam" id="PF07109">
    <property type="entry name" value="Mg-por_mtran_C"/>
    <property type="match status" value="1"/>
</dbReference>
<dbReference type="Proteomes" id="UP001054889">
    <property type="component" value="Unassembled WGS sequence"/>
</dbReference>
<reference evidence="2" key="1">
    <citation type="journal article" date="2018" name="DNA Res.">
        <title>Multiple hybrid de novo genome assembly of finger millet, an orphan allotetraploid crop.</title>
        <authorList>
            <person name="Hatakeyama M."/>
            <person name="Aluri S."/>
            <person name="Balachadran M.T."/>
            <person name="Sivarajan S.R."/>
            <person name="Patrignani A."/>
            <person name="Gruter S."/>
            <person name="Poveda L."/>
            <person name="Shimizu-Inatsugi R."/>
            <person name="Baeten J."/>
            <person name="Francoijs K.J."/>
            <person name="Nataraja K.N."/>
            <person name="Reddy Y.A.N."/>
            <person name="Phadnis S."/>
            <person name="Ravikumar R.L."/>
            <person name="Schlapbach R."/>
            <person name="Sreeman S.M."/>
            <person name="Shimizu K.K."/>
        </authorList>
    </citation>
    <scope>NUCLEOTIDE SEQUENCE</scope>
</reference>
<evidence type="ECO:0000313" key="3">
    <source>
        <dbReference type="Proteomes" id="UP001054889"/>
    </source>
</evidence>
<dbReference type="Gene3D" id="3.40.50.150">
    <property type="entry name" value="Vaccinia Virus protein VP39"/>
    <property type="match status" value="1"/>
</dbReference>
<proteinExistence type="predicted"/>
<organism evidence="2 3">
    <name type="scientific">Eleusine coracana subsp. coracana</name>
    <dbReference type="NCBI Taxonomy" id="191504"/>
    <lineage>
        <taxon>Eukaryota</taxon>
        <taxon>Viridiplantae</taxon>
        <taxon>Streptophyta</taxon>
        <taxon>Embryophyta</taxon>
        <taxon>Tracheophyta</taxon>
        <taxon>Spermatophyta</taxon>
        <taxon>Magnoliopsida</taxon>
        <taxon>Liliopsida</taxon>
        <taxon>Poales</taxon>
        <taxon>Poaceae</taxon>
        <taxon>PACMAD clade</taxon>
        <taxon>Chloridoideae</taxon>
        <taxon>Cynodonteae</taxon>
        <taxon>Eleusininae</taxon>
        <taxon>Eleusine</taxon>
    </lineage>
</organism>
<comment type="caution">
    <text evidence="2">The sequence shown here is derived from an EMBL/GenBank/DDBJ whole genome shotgun (WGS) entry which is preliminary data.</text>
</comment>
<dbReference type="InterPro" id="IPR029063">
    <property type="entry name" value="SAM-dependent_MTases_sf"/>
</dbReference>
<reference evidence="2" key="2">
    <citation type="submission" date="2021-12" db="EMBL/GenBank/DDBJ databases">
        <title>Resequencing data analysis of finger millet.</title>
        <authorList>
            <person name="Hatakeyama M."/>
            <person name="Aluri S."/>
            <person name="Balachadran M.T."/>
            <person name="Sivarajan S.R."/>
            <person name="Poveda L."/>
            <person name="Shimizu-Inatsugi R."/>
            <person name="Schlapbach R."/>
            <person name="Sreeman S.M."/>
            <person name="Shimizu K.K."/>
        </authorList>
    </citation>
    <scope>NUCLEOTIDE SEQUENCE</scope>
</reference>
<dbReference type="EMBL" id="BQKI01000008">
    <property type="protein sequence ID" value="GJN01038.1"/>
    <property type="molecule type" value="Genomic_DNA"/>
</dbReference>
<protein>
    <recommendedName>
        <fullName evidence="1">Magnesium-protoporphyrin IX methyltransferase C-terminal domain-containing protein</fullName>
    </recommendedName>
</protein>
<evidence type="ECO:0000259" key="1">
    <source>
        <dbReference type="Pfam" id="PF07109"/>
    </source>
</evidence>
<feature type="domain" description="Magnesium-protoporphyrin IX methyltransferase C-terminal" evidence="1">
    <location>
        <begin position="1"/>
        <end position="78"/>
    </location>
</feature>
<gene>
    <name evidence="2" type="primary">ga18272</name>
    <name evidence="2" type="ORF">PR202_ga18272</name>
</gene>
<sequence>MIRHLASLAEKRLLISFAPSTLYLDVLKRVGELFPGPSKATRAYLHPERVIEDALRDAGWRVANKGFISTQFLLRQALRGRACHLVLGMAYWHACELVLWFSHTRCNC</sequence>
<accession>A0AAV5CSA8</accession>
<dbReference type="AlphaFoldDB" id="A0AAV5CSA8"/>
<keyword evidence="3" id="KW-1185">Reference proteome</keyword>
<evidence type="ECO:0000313" key="2">
    <source>
        <dbReference type="EMBL" id="GJN01038.1"/>
    </source>
</evidence>
<dbReference type="GO" id="GO:0046406">
    <property type="term" value="F:magnesium protoporphyrin IX methyltransferase activity"/>
    <property type="evidence" value="ECO:0007669"/>
    <property type="project" value="InterPro"/>
</dbReference>
<dbReference type="InterPro" id="IPR010940">
    <property type="entry name" value="Mg_prot_MeTrfase_C"/>
</dbReference>
<dbReference type="GO" id="GO:0015995">
    <property type="term" value="P:chlorophyll biosynthetic process"/>
    <property type="evidence" value="ECO:0007669"/>
    <property type="project" value="InterPro"/>
</dbReference>
<name>A0AAV5CSA8_ELECO</name>